<dbReference type="PANTHER" id="PTHR11485:SF29">
    <property type="entry name" value="TRANSFERRIN 2"/>
    <property type="match status" value="1"/>
</dbReference>
<dbReference type="PROSITE" id="PS51408">
    <property type="entry name" value="TRANSFERRIN_LIKE_4"/>
    <property type="match status" value="1"/>
</dbReference>
<dbReference type="Pfam" id="PF00405">
    <property type="entry name" value="Transferrin"/>
    <property type="match status" value="1"/>
</dbReference>
<dbReference type="OMA" id="IKHATIF"/>
<evidence type="ECO:0000259" key="1">
    <source>
        <dbReference type="PROSITE" id="PS51408"/>
    </source>
</evidence>
<proteinExistence type="predicted"/>
<organism evidence="2 3">
    <name type="scientific">Nematostella vectensis</name>
    <name type="common">Starlet sea anemone</name>
    <dbReference type="NCBI Taxonomy" id="45351"/>
    <lineage>
        <taxon>Eukaryota</taxon>
        <taxon>Metazoa</taxon>
        <taxon>Cnidaria</taxon>
        <taxon>Anthozoa</taxon>
        <taxon>Hexacorallia</taxon>
        <taxon>Actiniaria</taxon>
        <taxon>Edwardsiidae</taxon>
        <taxon>Nematostella</taxon>
    </lineage>
</organism>
<dbReference type="EMBL" id="DS469823">
    <property type="protein sequence ID" value="EDO32451.1"/>
    <property type="molecule type" value="Genomic_DNA"/>
</dbReference>
<dbReference type="SUPFAM" id="SSF53850">
    <property type="entry name" value="Periplasmic binding protein-like II"/>
    <property type="match status" value="1"/>
</dbReference>
<protein>
    <recommendedName>
        <fullName evidence="1">Transferrin-like domain-containing protein</fullName>
    </recommendedName>
</protein>
<dbReference type="InterPro" id="IPR001156">
    <property type="entry name" value="Transferrin-like_dom"/>
</dbReference>
<evidence type="ECO:0000313" key="3">
    <source>
        <dbReference type="Proteomes" id="UP000001593"/>
    </source>
</evidence>
<dbReference type="STRING" id="45351.A7SV02"/>
<dbReference type="MEROPS" id="S60.976"/>
<keyword evidence="3" id="KW-1185">Reference proteome</keyword>
<feature type="domain" description="Transferrin-like" evidence="1">
    <location>
        <begin position="1"/>
        <end position="216"/>
    </location>
</feature>
<sequence>RWCCISDAEVEKCQALAHVASRVVTSNETVNLTCVRGDGVTDCMSRIQRDEADLVTLGEEDIYIAGAKYGLRPVVAEDYGSKDKHIHYAVALVRSTTTVNITTLKGAITCHPRAEDMIGWKIPVGFLIWKKLMQRKDCDVYNSAGEFFGKSCVPVFDAANNLNNTKLPSLCGACSNPTCPGDESERYYGYNGSYVCLVEGRGEVAFVRHTTVFEYT</sequence>
<dbReference type="InParanoid" id="A7SV02"/>
<evidence type="ECO:0000313" key="2">
    <source>
        <dbReference type="EMBL" id="EDO32451.1"/>
    </source>
</evidence>
<dbReference type="SMART" id="SM00094">
    <property type="entry name" value="TR_FER"/>
    <property type="match status" value="1"/>
</dbReference>
<accession>A7SV02</accession>
<gene>
    <name evidence="2" type="ORF">NEMVEDRAFT_v1g133491</name>
</gene>
<dbReference type="AlphaFoldDB" id="A7SV02"/>
<dbReference type="HOGENOM" id="CLU_081332_1_0_1"/>
<dbReference type="eggNOG" id="ENOG502QSZB">
    <property type="taxonomic scope" value="Eukaryota"/>
</dbReference>
<reference evidence="2 3" key="1">
    <citation type="journal article" date="2007" name="Science">
        <title>Sea anemone genome reveals ancestral eumetazoan gene repertoire and genomic organization.</title>
        <authorList>
            <person name="Putnam N.H."/>
            <person name="Srivastava M."/>
            <person name="Hellsten U."/>
            <person name="Dirks B."/>
            <person name="Chapman J."/>
            <person name="Salamov A."/>
            <person name="Terry A."/>
            <person name="Shapiro H."/>
            <person name="Lindquist E."/>
            <person name="Kapitonov V.V."/>
            <person name="Jurka J."/>
            <person name="Genikhovich G."/>
            <person name="Grigoriev I.V."/>
            <person name="Lucas S.M."/>
            <person name="Steele R.E."/>
            <person name="Finnerty J.R."/>
            <person name="Technau U."/>
            <person name="Martindale M.Q."/>
            <person name="Rokhsar D.S."/>
        </authorList>
    </citation>
    <scope>NUCLEOTIDE SEQUENCE [LARGE SCALE GENOMIC DNA]</scope>
    <source>
        <strain evidence="3">CH2 X CH6</strain>
    </source>
</reference>
<dbReference type="PANTHER" id="PTHR11485">
    <property type="entry name" value="TRANSFERRIN"/>
    <property type="match status" value="1"/>
</dbReference>
<dbReference type="CDD" id="cd13529">
    <property type="entry name" value="PBP2_transferrin"/>
    <property type="match status" value="1"/>
</dbReference>
<feature type="non-terminal residue" evidence="2">
    <location>
        <position position="216"/>
    </location>
</feature>
<dbReference type="PhylomeDB" id="A7SV02"/>
<dbReference type="Proteomes" id="UP000001593">
    <property type="component" value="Unassembled WGS sequence"/>
</dbReference>
<dbReference type="PRINTS" id="PR00422">
    <property type="entry name" value="TRANSFERRIN"/>
</dbReference>
<feature type="non-terminal residue" evidence="2">
    <location>
        <position position="1"/>
    </location>
</feature>
<name>A7SV02_NEMVE</name>
<dbReference type="Gene3D" id="3.40.190.10">
    <property type="entry name" value="Periplasmic binding protein-like II"/>
    <property type="match status" value="2"/>
</dbReference>